<dbReference type="OrthoDB" id="278163at2759"/>
<comment type="caution">
    <text evidence="1">The sequence shown here is derived from an EMBL/GenBank/DDBJ whole genome shotgun (WGS) entry which is preliminary data.</text>
</comment>
<dbReference type="Pfam" id="PF17741">
    <property type="entry name" value="DUF5578"/>
    <property type="match status" value="1"/>
</dbReference>
<protein>
    <recommendedName>
        <fullName evidence="3">Ataxin-10 domain-containing protein</fullName>
    </recommendedName>
</protein>
<evidence type="ECO:0000313" key="1">
    <source>
        <dbReference type="EMBL" id="EPY31946.1"/>
    </source>
</evidence>
<dbReference type="InterPro" id="IPR011989">
    <property type="entry name" value="ARM-like"/>
</dbReference>
<evidence type="ECO:0008006" key="3">
    <source>
        <dbReference type="Google" id="ProtNLM"/>
    </source>
</evidence>
<keyword evidence="2" id="KW-1185">Reference proteome</keyword>
<dbReference type="PANTHER" id="PTHR34258">
    <property type="entry name" value="ARMADILLO-LIKE HELICAL DOMAIN CONTAINING PROTEIN 1"/>
    <property type="match status" value="1"/>
</dbReference>
<organism evidence="1 2">
    <name type="scientific">Strigomonas culicis</name>
    <dbReference type="NCBI Taxonomy" id="28005"/>
    <lineage>
        <taxon>Eukaryota</taxon>
        <taxon>Discoba</taxon>
        <taxon>Euglenozoa</taxon>
        <taxon>Kinetoplastea</taxon>
        <taxon>Metakinetoplastina</taxon>
        <taxon>Trypanosomatida</taxon>
        <taxon>Trypanosomatidae</taxon>
        <taxon>Strigomonadinae</taxon>
        <taxon>Strigomonas</taxon>
    </lineage>
</organism>
<name>S9VY04_9TRYP</name>
<dbReference type="Proteomes" id="UP000015354">
    <property type="component" value="Unassembled WGS sequence"/>
</dbReference>
<dbReference type="Gene3D" id="1.25.10.10">
    <property type="entry name" value="Leucine-rich Repeat Variant"/>
    <property type="match status" value="1"/>
</dbReference>
<dbReference type="InterPro" id="IPR041090">
    <property type="entry name" value="DUF5578"/>
</dbReference>
<proteinExistence type="predicted"/>
<dbReference type="PANTHER" id="PTHR34258:SF1">
    <property type="entry name" value="ARMADILLO-LIKE HELICAL DOMAIN CONTAINING PROTEIN 1"/>
    <property type="match status" value="1"/>
</dbReference>
<evidence type="ECO:0000313" key="2">
    <source>
        <dbReference type="Proteomes" id="UP000015354"/>
    </source>
</evidence>
<accession>S9VY04</accession>
<dbReference type="AlphaFoldDB" id="S9VY04"/>
<reference evidence="1 2" key="1">
    <citation type="journal article" date="2013" name="PLoS ONE">
        <title>Predicting the Proteins of Angomonas deanei, Strigomonas culicis and Their Respective Endosymbionts Reveals New Aspects of the Trypanosomatidae Family.</title>
        <authorList>
            <person name="Motta M.C."/>
            <person name="Martins A.C."/>
            <person name="de Souza S.S."/>
            <person name="Catta-Preta C.M."/>
            <person name="Silva R."/>
            <person name="Klein C.C."/>
            <person name="de Almeida L.G."/>
            <person name="de Lima Cunha O."/>
            <person name="Ciapina L.P."/>
            <person name="Brocchi M."/>
            <person name="Colabardini A.C."/>
            <person name="de Araujo Lima B."/>
            <person name="Machado C.R."/>
            <person name="de Almeida Soares C.M."/>
            <person name="Probst C.M."/>
            <person name="de Menezes C.B."/>
            <person name="Thompson C.E."/>
            <person name="Bartholomeu D.C."/>
            <person name="Gradia D.F."/>
            <person name="Pavoni D.P."/>
            <person name="Grisard E.C."/>
            <person name="Fantinatti-Garboggini F."/>
            <person name="Marchini F.K."/>
            <person name="Rodrigues-Luiz G.F."/>
            <person name="Wagner G."/>
            <person name="Goldman G.H."/>
            <person name="Fietto J.L."/>
            <person name="Elias M.C."/>
            <person name="Goldman M.H."/>
            <person name="Sagot M.F."/>
            <person name="Pereira M."/>
            <person name="Stoco P.H."/>
            <person name="de Mendonca-Neto R.P."/>
            <person name="Teixeira S.M."/>
            <person name="Maciel T.E."/>
            <person name="de Oliveira Mendes T.A."/>
            <person name="Urmenyi T.P."/>
            <person name="de Souza W."/>
            <person name="Schenkman S."/>
            <person name="de Vasconcelos A.T."/>
        </authorList>
    </citation>
    <scope>NUCLEOTIDE SEQUENCE [LARGE SCALE GENOMIC DNA]</scope>
</reference>
<dbReference type="EMBL" id="ATMH01003077">
    <property type="protein sequence ID" value="EPY31946.1"/>
    <property type="molecule type" value="Genomic_DNA"/>
</dbReference>
<sequence length="512" mass="55755">MKKTAPAGQRSDKWTVAANRQSQRLAAAMDPNLFGRRAEVWVATWDKAPKVARTAVLEALYQLHGASNSSDLEADLGDAAPLFFTRLTSWLRMTYKAFERPSDAPGGAVSILLWLVRALSIFVRGAQYATLLVESGITGALTECLSCGTATVPPALAAEERSAILLLLLYIANAGRVYREMVCDEEGLVELLHTMQQEEREDISMLVMDLLVVVGQGNPRMAPLVHTGLVRIILFRKEDEVARFPGALRTRSETVVLQVARALRAMQMTKELQFYSGAAESEHLLTIVGLRLAGAPPGSVAPPTEPLLTAATTEEYLSALLFLNLHDTNTSLRVEGNELLTLAAKNTQLTARILNLCFDTMDDDHLVIAEEDDVAAIATRQRHQLSCGRAVVQIIISTPMTKERRAIIINLIAMRSAHLTLLKYLRMSEGGDLAAVGDCSKALQLLAKAADEQQRRPELSAGVYVSLAKVGQSIREAVGDSINQVLLFQEISEEESFAILRAARATAAAAQC</sequence>
<gene>
    <name evidence="1" type="ORF">STCU_03077</name>
</gene>